<name>A0A815S5B5_9BILA</name>
<dbReference type="Proteomes" id="UP000663832">
    <property type="component" value="Unassembled WGS sequence"/>
</dbReference>
<evidence type="ECO:0000313" key="4">
    <source>
        <dbReference type="Proteomes" id="UP000663832"/>
    </source>
</evidence>
<gene>
    <name evidence="2" type="ORF">BJG266_LOCUS42209</name>
    <name evidence="3" type="ORF">QVE165_LOCUS59075</name>
</gene>
<dbReference type="EMBL" id="CAJNOI010002600">
    <property type="protein sequence ID" value="CAF1483676.1"/>
    <property type="molecule type" value="Genomic_DNA"/>
</dbReference>
<keyword evidence="4" id="KW-1185">Reference proteome</keyword>
<dbReference type="Gene3D" id="2.60.120.40">
    <property type="match status" value="1"/>
</dbReference>
<feature type="chain" id="PRO_5036412215" evidence="1">
    <location>
        <begin position="27"/>
        <end position="972"/>
    </location>
</feature>
<dbReference type="OrthoDB" id="10035267at2759"/>
<feature type="signal peptide" evidence="1">
    <location>
        <begin position="1"/>
        <end position="26"/>
    </location>
</feature>
<dbReference type="InterPro" id="IPR008983">
    <property type="entry name" value="Tumour_necrosis_fac-like_dom"/>
</dbReference>
<dbReference type="AlphaFoldDB" id="A0A815S5B5"/>
<accession>A0A815S5B5</accession>
<proteinExistence type="predicted"/>
<comment type="caution">
    <text evidence="2">The sequence shown here is derived from an EMBL/GenBank/DDBJ whole genome shotgun (WGS) entry which is preliminary data.</text>
</comment>
<dbReference type="EMBL" id="CAJNOM010002920">
    <property type="protein sequence ID" value="CAF1639276.1"/>
    <property type="molecule type" value="Genomic_DNA"/>
</dbReference>
<keyword evidence="1" id="KW-0732">Signal</keyword>
<evidence type="ECO:0000313" key="3">
    <source>
        <dbReference type="EMBL" id="CAF1639276.1"/>
    </source>
</evidence>
<sequence>MAKQYQILNIILVLFALSSELLTIEANDKRKDGVAYFQGSSSKNQIGDLKGKVATYNKNDGSNDFTASYNGTFEAKKAGVYFTMFAAQIASPQRVGKGDIHMWMQQSGKNEPNSNSIQSVDYGSTSVLVYATVFQTPVDCTFAFLYSAYTVNECTSLGLIATRPEHEPLVPSIIISTVQVSSGTNTIPYAQLFSSKTQLGNSNSDVVVLDGSSAVNKLDITTAEKHGIIKYNEAGVYFLIACAQVGSAKDTDASGEVHLWMRLNEKDMPNSNTIKTIRNGNTAVLVSQTVVKLEAKDKVQLVFSTTNKELGLIASKPKNEPLVPGILFSTFRLSNEENPIAYAQLSSSQSQWGCTTPKIVKLDNNDGSHHIKNNNGVMEFEESGTYFVMAAAQCGSDDDDGVGDVRMWLRLNGEDMADSNTIQTVEKDTAVLVCQTAVELKKGDKLEVVLATDVTQGTLGLVATKPHKESAVPSIIVSVFKSTGSTTNSEWTEPEKPNDKEHDKEIIDDVAYLQASSSKNQLTESSPKAITYNKVDSLNGYSTVTNNTFLYETPGYYFTVYGAQVGSASGNGKGEIHMWTRENGADVLMSNSLQAVERGSLSVLIYNSLIKAPVGREVTVLISAYPSNKCSSLGLVAVDVRHEPLVPSIIRSEIQLSDIDHPVHNLVLPSSKTQLGSSNSKAITYDQDQFTGIGIPTARSDGSVKFNESGIYFVIFSAQGGSAAGTRASGEIYLGPQLNGKDIPNSNIIHSVRSGSDRVLICQSIVKAKADDKLQIAFSTTNEDIGLIAAASKNEPFVLSLILTVFELGTINNPVPYAQLSSSQSQWGCIIPKKVDLNNNDGLHRIKNNGGIIEFEEPGTYFMMGAGQVGSYDGKGKGDVHLWLRLNGKDVADSNTIQTVDGDTTVLVCQAVIKMEAGDKLELMFSADVAKGKLGFITSQPESKEKVPSMVFSAFKSSYTKTSKHYNKYNED</sequence>
<reference evidence="2" key="1">
    <citation type="submission" date="2021-02" db="EMBL/GenBank/DDBJ databases">
        <authorList>
            <person name="Nowell W R."/>
        </authorList>
    </citation>
    <scope>NUCLEOTIDE SEQUENCE</scope>
</reference>
<evidence type="ECO:0000313" key="2">
    <source>
        <dbReference type="EMBL" id="CAF1483676.1"/>
    </source>
</evidence>
<evidence type="ECO:0000256" key="1">
    <source>
        <dbReference type="SAM" id="SignalP"/>
    </source>
</evidence>
<dbReference type="Proteomes" id="UP000663877">
    <property type="component" value="Unassembled WGS sequence"/>
</dbReference>
<protein>
    <submittedName>
        <fullName evidence="2">Uncharacterized protein</fullName>
    </submittedName>
</protein>
<evidence type="ECO:0000313" key="5">
    <source>
        <dbReference type="Proteomes" id="UP000663877"/>
    </source>
</evidence>
<organism evidence="2 5">
    <name type="scientific">Adineta steineri</name>
    <dbReference type="NCBI Taxonomy" id="433720"/>
    <lineage>
        <taxon>Eukaryota</taxon>
        <taxon>Metazoa</taxon>
        <taxon>Spiralia</taxon>
        <taxon>Gnathifera</taxon>
        <taxon>Rotifera</taxon>
        <taxon>Eurotatoria</taxon>
        <taxon>Bdelloidea</taxon>
        <taxon>Adinetida</taxon>
        <taxon>Adinetidae</taxon>
        <taxon>Adineta</taxon>
    </lineage>
</organism>